<dbReference type="PANTHER" id="PTHR12110">
    <property type="entry name" value="HYDROXYPYRUVATE ISOMERASE"/>
    <property type="match status" value="1"/>
</dbReference>
<feature type="domain" description="Xylose isomerase-like TIM barrel" evidence="1">
    <location>
        <begin position="21"/>
        <end position="243"/>
    </location>
</feature>
<evidence type="ECO:0000313" key="3">
    <source>
        <dbReference type="Proteomes" id="UP001494902"/>
    </source>
</evidence>
<dbReference type="InterPro" id="IPR050312">
    <property type="entry name" value="IolE/XylAMocC-like"/>
</dbReference>
<dbReference type="Pfam" id="PF01261">
    <property type="entry name" value="AP_endonuc_2"/>
    <property type="match status" value="1"/>
</dbReference>
<dbReference type="RefSeq" id="WP_349296450.1">
    <property type="nucleotide sequence ID" value="NZ_JBEDNQ010000001.1"/>
</dbReference>
<accession>A0ABV1K4J9</accession>
<gene>
    <name evidence="2" type="ORF">WIS52_02710</name>
</gene>
<evidence type="ECO:0000259" key="1">
    <source>
        <dbReference type="Pfam" id="PF01261"/>
    </source>
</evidence>
<dbReference type="InterPro" id="IPR036237">
    <property type="entry name" value="Xyl_isomerase-like_sf"/>
</dbReference>
<name>A0ABV1K4J9_9PSEU</name>
<comment type="caution">
    <text evidence="2">The sequence shown here is derived from an EMBL/GenBank/DDBJ whole genome shotgun (WGS) entry which is preliminary data.</text>
</comment>
<dbReference type="InterPro" id="IPR013022">
    <property type="entry name" value="Xyl_isomerase-like_TIM-brl"/>
</dbReference>
<proteinExistence type="predicted"/>
<sequence>MTRPLSLHHLTMSAAHPLELVDAAAAGGFDFCGIRTAAPTAAELVAEVAGDEKLIRELARRLDNTGVRLLDVETFRLVPDADLAAMTASLEAGARLGASYAVASGPDPDRLRLGDHLARLCEIAAGSGMSVALEFHSCYAIDTIDRALELITGVGADNLVLLVDLLHLARTGGGAADLARVDPRLLPYAQICDAVADGPVSVEDRRFEARSDRRLLGEGELPLGDLLGAFGPDVPFSVETPTLRLRGLPFAEQARIVGDSTRRFLDSLPVRTPTPGAR</sequence>
<dbReference type="SUPFAM" id="SSF51658">
    <property type="entry name" value="Xylose isomerase-like"/>
    <property type="match status" value="1"/>
</dbReference>
<organism evidence="2 3">
    <name type="scientific">Pseudonocardia nematodicida</name>
    <dbReference type="NCBI Taxonomy" id="1206997"/>
    <lineage>
        <taxon>Bacteria</taxon>
        <taxon>Bacillati</taxon>
        <taxon>Actinomycetota</taxon>
        <taxon>Actinomycetes</taxon>
        <taxon>Pseudonocardiales</taxon>
        <taxon>Pseudonocardiaceae</taxon>
        <taxon>Pseudonocardia</taxon>
    </lineage>
</organism>
<dbReference type="PANTHER" id="PTHR12110:SF48">
    <property type="entry name" value="BLL3656 PROTEIN"/>
    <property type="match status" value="1"/>
</dbReference>
<dbReference type="Proteomes" id="UP001494902">
    <property type="component" value="Unassembled WGS sequence"/>
</dbReference>
<protein>
    <submittedName>
        <fullName evidence="2">TIM barrel protein</fullName>
    </submittedName>
</protein>
<keyword evidence="3" id="KW-1185">Reference proteome</keyword>
<reference evidence="2 3" key="1">
    <citation type="submission" date="2024-03" db="EMBL/GenBank/DDBJ databases">
        <title>Draft genome sequence of Pseudonocardia nematodicida JCM 31783.</title>
        <authorList>
            <person name="Butdee W."/>
            <person name="Duangmal K."/>
        </authorList>
    </citation>
    <scope>NUCLEOTIDE SEQUENCE [LARGE SCALE GENOMIC DNA]</scope>
    <source>
        <strain evidence="2 3">JCM 31783</strain>
    </source>
</reference>
<dbReference type="EMBL" id="JBEDNQ010000001">
    <property type="protein sequence ID" value="MEQ3549372.1"/>
    <property type="molecule type" value="Genomic_DNA"/>
</dbReference>
<evidence type="ECO:0000313" key="2">
    <source>
        <dbReference type="EMBL" id="MEQ3549372.1"/>
    </source>
</evidence>
<dbReference type="Gene3D" id="3.20.20.150">
    <property type="entry name" value="Divalent-metal-dependent TIM barrel enzymes"/>
    <property type="match status" value="1"/>
</dbReference>